<dbReference type="FunFam" id="1.10.10.10:FF:000085">
    <property type="entry name" value="Vacuolar-sorting protein SNF8"/>
    <property type="match status" value="1"/>
</dbReference>
<dbReference type="Pfam" id="PF03478">
    <property type="entry name" value="Beta-prop_KIB1-4"/>
    <property type="match status" value="1"/>
</dbReference>
<dbReference type="Gene3D" id="1.10.10.10">
    <property type="entry name" value="Winged helix-like DNA-binding domain superfamily/Winged helix DNA-binding domain"/>
    <property type="match status" value="2"/>
</dbReference>
<protein>
    <recommendedName>
        <fullName evidence="2">KIB1-4 beta-propeller domain-containing protein</fullName>
    </recommendedName>
</protein>
<keyword evidence="4" id="KW-1185">Reference proteome</keyword>
<comment type="caution">
    <text evidence="3">The sequence shown here is derived from an EMBL/GenBank/DDBJ whole genome shotgun (WGS) entry which is preliminary data.</text>
</comment>
<dbReference type="PANTHER" id="PTHR12806:SF0">
    <property type="entry name" value="VACUOLAR-SORTING PROTEIN SNF8"/>
    <property type="match status" value="1"/>
</dbReference>
<dbReference type="GO" id="GO:0000814">
    <property type="term" value="C:ESCRT II complex"/>
    <property type="evidence" value="ECO:0007669"/>
    <property type="project" value="InterPro"/>
</dbReference>
<dbReference type="Pfam" id="PF04157">
    <property type="entry name" value="EAP30"/>
    <property type="match status" value="1"/>
</dbReference>
<dbReference type="InterPro" id="IPR005174">
    <property type="entry name" value="KIB1-4_b-propeller"/>
</dbReference>
<dbReference type="InterPro" id="IPR036390">
    <property type="entry name" value="WH_DNA-bd_sf"/>
</dbReference>
<dbReference type="InterPro" id="IPR040608">
    <property type="entry name" value="Snf8/Vps36"/>
</dbReference>
<dbReference type="FunFam" id="1.10.10.10:FF:000363">
    <property type="entry name" value="Vacuolar protein sorting-associated protein"/>
    <property type="match status" value="1"/>
</dbReference>
<dbReference type="EMBL" id="CAJGYO010000002">
    <property type="protein sequence ID" value="CAD6209915.1"/>
    <property type="molecule type" value="Genomic_DNA"/>
</dbReference>
<accession>A0A811MHD1</accession>
<gene>
    <name evidence="3" type="ORF">NCGR_LOCUS6057</name>
</gene>
<evidence type="ECO:0000259" key="2">
    <source>
        <dbReference type="Pfam" id="PF03478"/>
    </source>
</evidence>
<dbReference type="SUPFAM" id="SSF46785">
    <property type="entry name" value="Winged helix' DNA-binding domain"/>
    <property type="match status" value="2"/>
</dbReference>
<dbReference type="Gene3D" id="6.10.140.180">
    <property type="match status" value="1"/>
</dbReference>
<dbReference type="Proteomes" id="UP000604825">
    <property type="component" value="Unassembled WGS sequence"/>
</dbReference>
<sequence length="524" mass="58323">MRRRPGIAGLQNAAATRDQFRLVGENVAKVRTDVMKEQLATFRSQLEEFARKHKSDIRKNPVFRQQFHEMCAKVGVDPLASNKGVWAELLGIGDFYYELGVQIVDICIATRSHNGGLIDLLDLRKLLGQKRKATLESLSEDDCLRAISKLKVLGSGFEVISVGRRKLVRSVPTELNKDHSGILGLAQAEGYVTVEQVEREFSWSTGRAIDALETLLKEGLAMIDDGHRDGKRRYWFPCVTVTSDTVAALFHLSLRRLHRYRLPWGHHLPPSRRTLHYAHGYLVTATTASSHYLPRLLLHLFSGEQLRLPKVPAPFTRVIISDNLAAVLFLPGRPNVQHCHPGDALWRVATADAPHVVDDMLFVDGTLYALVNGLRLATVELSDSLLELSFLGEEVDDDSKPAGGQFTLGECGGDVLLISQDHTEMMLYHVYRWVFEVGKWVSITSLGGRTLFLGFFGFAACIGPDYPGIRGACLYAAGPRLGEWHEYSLADGTCDVRYADYPGAPPLNNNSPIRPPVWVFPSLC</sequence>
<dbReference type="GO" id="GO:0043328">
    <property type="term" value="P:protein transport to vacuole involved in ubiquitin-dependent protein catabolic process via the multivesicular body sorting pathway"/>
    <property type="evidence" value="ECO:0007669"/>
    <property type="project" value="TreeGrafter"/>
</dbReference>
<reference evidence="3" key="1">
    <citation type="submission" date="2020-10" db="EMBL/GenBank/DDBJ databases">
        <authorList>
            <person name="Han B."/>
            <person name="Lu T."/>
            <person name="Zhao Q."/>
            <person name="Huang X."/>
            <person name="Zhao Y."/>
        </authorList>
    </citation>
    <scope>NUCLEOTIDE SEQUENCE</scope>
</reference>
<dbReference type="InterPro" id="IPR016689">
    <property type="entry name" value="ESCRT-2_cplx_Snf8"/>
</dbReference>
<dbReference type="InterPro" id="IPR036388">
    <property type="entry name" value="WH-like_DNA-bd_sf"/>
</dbReference>
<evidence type="ECO:0000313" key="4">
    <source>
        <dbReference type="Proteomes" id="UP000604825"/>
    </source>
</evidence>
<dbReference type="OrthoDB" id="283883at2759"/>
<organism evidence="3 4">
    <name type="scientific">Miscanthus lutarioriparius</name>
    <dbReference type="NCBI Taxonomy" id="422564"/>
    <lineage>
        <taxon>Eukaryota</taxon>
        <taxon>Viridiplantae</taxon>
        <taxon>Streptophyta</taxon>
        <taxon>Embryophyta</taxon>
        <taxon>Tracheophyta</taxon>
        <taxon>Spermatophyta</taxon>
        <taxon>Magnoliopsida</taxon>
        <taxon>Liliopsida</taxon>
        <taxon>Poales</taxon>
        <taxon>Poaceae</taxon>
        <taxon>PACMAD clade</taxon>
        <taxon>Panicoideae</taxon>
        <taxon>Andropogonodae</taxon>
        <taxon>Andropogoneae</taxon>
        <taxon>Saccharinae</taxon>
        <taxon>Miscanthus</taxon>
    </lineage>
</organism>
<evidence type="ECO:0000256" key="1">
    <source>
        <dbReference type="ARBA" id="ARBA00009834"/>
    </source>
</evidence>
<dbReference type="AlphaFoldDB" id="A0A811MHD1"/>
<comment type="similarity">
    <text evidence="1">Belongs to the SNF8 family.</text>
</comment>
<dbReference type="PANTHER" id="PTHR12806">
    <property type="entry name" value="EAP30 SUBUNIT OF ELL COMPLEX"/>
    <property type="match status" value="1"/>
</dbReference>
<feature type="domain" description="KIB1-4 beta-propeller" evidence="2">
    <location>
        <begin position="250"/>
        <end position="477"/>
    </location>
</feature>
<name>A0A811MHD1_9POAL</name>
<proteinExistence type="inferred from homology"/>
<evidence type="ECO:0000313" key="3">
    <source>
        <dbReference type="EMBL" id="CAD6209915.1"/>
    </source>
</evidence>